<evidence type="ECO:0000313" key="2">
    <source>
        <dbReference type="EMBL" id="GAA4512265.1"/>
    </source>
</evidence>
<feature type="compositionally biased region" description="Basic and acidic residues" evidence="1">
    <location>
        <begin position="44"/>
        <end position="53"/>
    </location>
</feature>
<accession>A0ABP8QX01</accession>
<name>A0ABP8QX01_9ACTN</name>
<protein>
    <submittedName>
        <fullName evidence="2">Uncharacterized protein</fullName>
    </submittedName>
</protein>
<evidence type="ECO:0000256" key="1">
    <source>
        <dbReference type="SAM" id="MobiDB-lite"/>
    </source>
</evidence>
<dbReference type="RefSeq" id="WP_345472559.1">
    <property type="nucleotide sequence ID" value="NZ_BAABHF010000046.1"/>
</dbReference>
<dbReference type="EMBL" id="BAABHF010000046">
    <property type="protein sequence ID" value="GAA4512265.1"/>
    <property type="molecule type" value="Genomic_DNA"/>
</dbReference>
<proteinExistence type="predicted"/>
<gene>
    <name evidence="2" type="ORF">GCM10023191_077700</name>
</gene>
<reference evidence="3" key="1">
    <citation type="journal article" date="2019" name="Int. J. Syst. Evol. Microbiol.">
        <title>The Global Catalogue of Microorganisms (GCM) 10K type strain sequencing project: providing services to taxonomists for standard genome sequencing and annotation.</title>
        <authorList>
            <consortium name="The Broad Institute Genomics Platform"/>
            <consortium name="The Broad Institute Genome Sequencing Center for Infectious Disease"/>
            <person name="Wu L."/>
            <person name="Ma J."/>
        </authorList>
    </citation>
    <scope>NUCLEOTIDE SEQUENCE [LARGE SCALE GENOMIC DNA]</scope>
    <source>
        <strain evidence="3">JCM 17933</strain>
    </source>
</reference>
<dbReference type="Proteomes" id="UP001500503">
    <property type="component" value="Unassembled WGS sequence"/>
</dbReference>
<comment type="caution">
    <text evidence="2">The sequence shown here is derived from an EMBL/GenBank/DDBJ whole genome shotgun (WGS) entry which is preliminary data.</text>
</comment>
<organism evidence="2 3">
    <name type="scientific">Actinoallomurus oryzae</name>
    <dbReference type="NCBI Taxonomy" id="502180"/>
    <lineage>
        <taxon>Bacteria</taxon>
        <taxon>Bacillati</taxon>
        <taxon>Actinomycetota</taxon>
        <taxon>Actinomycetes</taxon>
        <taxon>Streptosporangiales</taxon>
        <taxon>Thermomonosporaceae</taxon>
        <taxon>Actinoallomurus</taxon>
    </lineage>
</organism>
<sequence length="80" mass="8713">MPEKNLLALARRVHGRRARAEAEPASSAPGEIDAQNPPAQDPTAPRERPESVAKRPRTPADPAGTNESTLWPDLWAAHRC</sequence>
<evidence type="ECO:0000313" key="3">
    <source>
        <dbReference type="Proteomes" id="UP001500503"/>
    </source>
</evidence>
<feature type="region of interest" description="Disordered" evidence="1">
    <location>
        <begin position="1"/>
        <end position="80"/>
    </location>
</feature>
<keyword evidence="3" id="KW-1185">Reference proteome</keyword>